<comment type="caution">
    <text evidence="11">The sequence shown here is derived from an EMBL/GenBank/DDBJ whole genome shotgun (WGS) entry which is preliminary data.</text>
</comment>
<dbReference type="InterPro" id="IPR000326">
    <property type="entry name" value="PAP2/HPO"/>
</dbReference>
<evidence type="ECO:0000256" key="5">
    <source>
        <dbReference type="ARBA" id="ARBA00022989"/>
    </source>
</evidence>
<accession>A0ABQ8KCY7</accession>
<comment type="subcellular location">
    <subcellularLocation>
        <location evidence="1">Endoplasmic reticulum membrane</location>
        <topology evidence="1">Multi-pass membrane protein</topology>
    </subcellularLocation>
</comment>
<protein>
    <recommendedName>
        <fullName evidence="10">Phosphatidic acid phosphatase type 2/haloperoxidase domain-containing protein</fullName>
    </recommendedName>
</protein>
<evidence type="ECO:0000256" key="2">
    <source>
        <dbReference type="ARBA" id="ARBA00022692"/>
    </source>
</evidence>
<dbReference type="RefSeq" id="XP_047777897.1">
    <property type="nucleotide sequence ID" value="XM_047924167.1"/>
</dbReference>
<evidence type="ECO:0000256" key="7">
    <source>
        <dbReference type="ARBA" id="ARBA00038324"/>
    </source>
</evidence>
<gene>
    <name evidence="11" type="ORF">C8Q71DRAFT_765997</name>
</gene>
<keyword evidence="5 9" id="KW-1133">Transmembrane helix</keyword>
<evidence type="ECO:0000256" key="1">
    <source>
        <dbReference type="ARBA" id="ARBA00004477"/>
    </source>
</evidence>
<name>A0ABQ8KCY7_9APHY</name>
<keyword evidence="6 9" id="KW-0472">Membrane</keyword>
<feature type="domain" description="Phosphatidic acid phosphatase type 2/haloperoxidase" evidence="10">
    <location>
        <begin position="162"/>
        <end position="310"/>
    </location>
</feature>
<evidence type="ECO:0000313" key="11">
    <source>
        <dbReference type="EMBL" id="KAH9835464.1"/>
    </source>
</evidence>
<comment type="similarity">
    <text evidence="7">Belongs to the type 2 lipid phosphate phosphatase family.</text>
</comment>
<dbReference type="PANTHER" id="PTHR14969">
    <property type="entry name" value="SPHINGOSINE-1-PHOSPHATE PHOSPHOHYDROLASE"/>
    <property type="match status" value="1"/>
</dbReference>
<evidence type="ECO:0000256" key="3">
    <source>
        <dbReference type="ARBA" id="ARBA00022801"/>
    </source>
</evidence>
<keyword evidence="12" id="KW-1185">Reference proteome</keyword>
<feature type="transmembrane region" description="Helical" evidence="9">
    <location>
        <begin position="216"/>
        <end position="241"/>
    </location>
</feature>
<feature type="transmembrane region" description="Helical" evidence="9">
    <location>
        <begin position="554"/>
        <end position="572"/>
    </location>
</feature>
<feature type="transmembrane region" description="Helical" evidence="9">
    <location>
        <begin position="402"/>
        <end position="423"/>
    </location>
</feature>
<evidence type="ECO:0000256" key="8">
    <source>
        <dbReference type="SAM" id="MobiDB-lite"/>
    </source>
</evidence>
<evidence type="ECO:0000259" key="10">
    <source>
        <dbReference type="Pfam" id="PF01569"/>
    </source>
</evidence>
<evidence type="ECO:0000256" key="6">
    <source>
        <dbReference type="ARBA" id="ARBA00023136"/>
    </source>
</evidence>
<dbReference type="GeneID" id="72004899"/>
<evidence type="ECO:0000256" key="9">
    <source>
        <dbReference type="SAM" id="Phobius"/>
    </source>
</evidence>
<feature type="compositionally biased region" description="Basic and acidic residues" evidence="8">
    <location>
        <begin position="53"/>
        <end position="66"/>
    </location>
</feature>
<dbReference type="Gene3D" id="1.20.144.10">
    <property type="entry name" value="Phosphatidic acid phosphatase type 2/haloperoxidase"/>
    <property type="match status" value="1"/>
</dbReference>
<feature type="transmembrane region" description="Helical" evidence="9">
    <location>
        <begin position="130"/>
        <end position="152"/>
    </location>
</feature>
<keyword evidence="4" id="KW-0256">Endoplasmic reticulum</keyword>
<keyword evidence="3" id="KW-0378">Hydrolase</keyword>
<feature type="compositionally biased region" description="Polar residues" evidence="8">
    <location>
        <begin position="1"/>
        <end position="14"/>
    </location>
</feature>
<organism evidence="11 12">
    <name type="scientific">Rhodofomes roseus</name>
    <dbReference type="NCBI Taxonomy" id="34475"/>
    <lineage>
        <taxon>Eukaryota</taxon>
        <taxon>Fungi</taxon>
        <taxon>Dikarya</taxon>
        <taxon>Basidiomycota</taxon>
        <taxon>Agaricomycotina</taxon>
        <taxon>Agaricomycetes</taxon>
        <taxon>Polyporales</taxon>
        <taxon>Rhodofomes</taxon>
    </lineage>
</organism>
<feature type="compositionally biased region" description="Low complexity" evidence="8">
    <location>
        <begin position="39"/>
        <end position="51"/>
    </location>
</feature>
<feature type="transmembrane region" description="Helical" evidence="9">
    <location>
        <begin position="158"/>
        <end position="176"/>
    </location>
</feature>
<keyword evidence="2 9" id="KW-0812">Transmembrane</keyword>
<feature type="region of interest" description="Disordered" evidence="8">
    <location>
        <begin position="1"/>
        <end position="66"/>
    </location>
</feature>
<reference evidence="11 12" key="1">
    <citation type="journal article" date="2021" name="Environ. Microbiol.">
        <title>Gene family expansions and transcriptome signatures uncover fungal adaptations to wood decay.</title>
        <authorList>
            <person name="Hage H."/>
            <person name="Miyauchi S."/>
            <person name="Viragh M."/>
            <person name="Drula E."/>
            <person name="Min B."/>
            <person name="Chaduli D."/>
            <person name="Navarro D."/>
            <person name="Favel A."/>
            <person name="Norest M."/>
            <person name="Lesage-Meessen L."/>
            <person name="Balint B."/>
            <person name="Merenyi Z."/>
            <person name="de Eugenio L."/>
            <person name="Morin E."/>
            <person name="Martinez A.T."/>
            <person name="Baldrian P."/>
            <person name="Stursova M."/>
            <person name="Martinez M.J."/>
            <person name="Novotny C."/>
            <person name="Magnuson J.K."/>
            <person name="Spatafora J.W."/>
            <person name="Maurice S."/>
            <person name="Pangilinan J."/>
            <person name="Andreopoulos W."/>
            <person name="LaButti K."/>
            <person name="Hundley H."/>
            <person name="Na H."/>
            <person name="Kuo A."/>
            <person name="Barry K."/>
            <person name="Lipzen A."/>
            <person name="Henrissat B."/>
            <person name="Riley R."/>
            <person name="Ahrendt S."/>
            <person name="Nagy L.G."/>
            <person name="Grigoriev I.V."/>
            <person name="Martin F."/>
            <person name="Rosso M.N."/>
        </authorList>
    </citation>
    <scope>NUCLEOTIDE SEQUENCE [LARGE SCALE GENOMIC DNA]</scope>
    <source>
        <strain evidence="11 12">CIRM-BRFM 1785</strain>
    </source>
</reference>
<dbReference type="Proteomes" id="UP000814176">
    <property type="component" value="Unassembled WGS sequence"/>
</dbReference>
<dbReference type="InterPro" id="IPR036938">
    <property type="entry name" value="PAP2/HPO_sf"/>
</dbReference>
<feature type="transmembrane region" description="Helical" evidence="9">
    <location>
        <begin position="297"/>
        <end position="315"/>
    </location>
</feature>
<dbReference type="Pfam" id="PF01569">
    <property type="entry name" value="PAP2"/>
    <property type="match status" value="1"/>
</dbReference>
<dbReference type="EMBL" id="JADCUA010000013">
    <property type="protein sequence ID" value="KAH9835464.1"/>
    <property type="molecule type" value="Genomic_DNA"/>
</dbReference>
<proteinExistence type="inferred from homology"/>
<evidence type="ECO:0000256" key="4">
    <source>
        <dbReference type="ARBA" id="ARBA00022824"/>
    </source>
</evidence>
<dbReference type="PANTHER" id="PTHR14969:SF28">
    <property type="entry name" value="DIHYDROSPHINGOSINE 1-PHOSPHATE PHOSPHATASE LCB3-RELATED"/>
    <property type="match status" value="1"/>
</dbReference>
<feature type="transmembrane region" description="Helical" evidence="9">
    <location>
        <begin position="261"/>
        <end position="285"/>
    </location>
</feature>
<dbReference type="SUPFAM" id="SSF48317">
    <property type="entry name" value="Acid phosphatase/Vanadium-dependent haloperoxidase"/>
    <property type="match status" value="1"/>
</dbReference>
<sequence>MPSIMTQNAGTGSQLAGYPFVEDMDASSPTSEKLFSCGSSIRSESRSSSVSPDEDRRVWDEKTGYGVEGEPRSEGEVFAGIGLLPEEVYEEAMNSWRSGIRRRIRDSVVWESEVLAKMQEAVRTPFLDRYFVYTSSLGTHTFFMISLPAFAFFGYGDVARGLLLVLALGVYVSSFVKDAICSPRPFAPPVTRLTIGTHHHEYGFPSTHTTNSVSMALFFFTLLHQAYIRSAASVVSSVISLQNSTAIVLDEVAVPSLRQDIFISSNAYTVCVGVLLFYVFSIVYGRLYTGMHSFTDCVCGFVLGTGIWAIHLFYSDALHVWIRDSDWIVPAVTIPVSLLMVHKHPQPVDDCPCFEDAIAFVSVVMGEILSRWYMFHHGYDESFFVRIQPGSPWGNWVDAMTWWSLASMKMVLGILVIFIWRILAKSMMHFVLPPLFRLLAHAFTLPHRRFYTPATDYKNVPAEKGLYPIPSVIDLPSMLEMEMDGAGGASGHRFGVPGGIYGERNVKLRGAKARGRAPRDAYPTEKVGLGLGVDEYGAKREEVKHYDADVLTKVIVYCGIGMLACGLIPVMFEMLGWGVRVN</sequence>
<evidence type="ECO:0000313" key="12">
    <source>
        <dbReference type="Proteomes" id="UP000814176"/>
    </source>
</evidence>